<feature type="transmembrane region" description="Helical" evidence="8">
    <location>
        <begin position="232"/>
        <end position="252"/>
    </location>
</feature>
<feature type="region of interest" description="Disordered" evidence="7">
    <location>
        <begin position="337"/>
        <end position="393"/>
    </location>
</feature>
<evidence type="ECO:0000256" key="6">
    <source>
        <dbReference type="SAM" id="Coils"/>
    </source>
</evidence>
<proteinExistence type="inferred from homology"/>
<dbReference type="EMBL" id="JAGKQM010000016">
    <property type="protein sequence ID" value="KAH0875283.1"/>
    <property type="molecule type" value="Genomic_DNA"/>
</dbReference>
<dbReference type="InterPro" id="IPR040353">
    <property type="entry name" value="FLX/FLX-like"/>
</dbReference>
<dbReference type="Gene3D" id="1.10.287.1490">
    <property type="match status" value="1"/>
</dbReference>
<evidence type="ECO:0000256" key="8">
    <source>
        <dbReference type="SAM" id="Phobius"/>
    </source>
</evidence>
<keyword evidence="8" id="KW-0812">Transmembrane</keyword>
<protein>
    <recommendedName>
        <fullName evidence="11">Protein FLX-like 2</fullName>
    </recommendedName>
</protein>
<evidence type="ECO:0000256" key="5">
    <source>
        <dbReference type="ARBA" id="ARBA00023089"/>
    </source>
</evidence>
<keyword evidence="5" id="KW-0287">Flowering</keyword>
<dbReference type="PANTHER" id="PTHR33405:SF4">
    <property type="entry name" value="PROTEIN FLX-LIKE 2"/>
    <property type="match status" value="1"/>
</dbReference>
<evidence type="ECO:0000256" key="1">
    <source>
        <dbReference type="ARBA" id="ARBA00005405"/>
    </source>
</evidence>
<keyword evidence="8" id="KW-0472">Membrane</keyword>
<evidence type="ECO:0008006" key="11">
    <source>
        <dbReference type="Google" id="ProtNLM"/>
    </source>
</evidence>
<evidence type="ECO:0000313" key="10">
    <source>
        <dbReference type="Proteomes" id="UP000824890"/>
    </source>
</evidence>
<evidence type="ECO:0000256" key="2">
    <source>
        <dbReference type="ARBA" id="ARBA00022473"/>
    </source>
</evidence>
<name>A0ABQ7Z522_BRANA</name>
<keyword evidence="8" id="KW-1133">Transmembrane helix</keyword>
<gene>
    <name evidence="9" type="ORF">HID58_072645</name>
</gene>
<evidence type="ECO:0000256" key="7">
    <source>
        <dbReference type="SAM" id="MobiDB-lite"/>
    </source>
</evidence>
<evidence type="ECO:0000256" key="3">
    <source>
        <dbReference type="ARBA" id="ARBA00022782"/>
    </source>
</evidence>
<keyword evidence="10" id="KW-1185">Reference proteome</keyword>
<feature type="compositionally biased region" description="Pro residues" evidence="7">
    <location>
        <begin position="337"/>
        <end position="353"/>
    </location>
</feature>
<keyword evidence="3" id="KW-0221">Differentiation</keyword>
<comment type="caution">
    <text evidence="9">The sequence shown here is derived from an EMBL/GenBank/DDBJ whole genome shotgun (WGS) entry which is preliminary data.</text>
</comment>
<feature type="coiled-coil region" evidence="6">
    <location>
        <begin position="58"/>
        <end position="162"/>
    </location>
</feature>
<organism evidence="9 10">
    <name type="scientific">Brassica napus</name>
    <name type="common">Rape</name>
    <dbReference type="NCBI Taxonomy" id="3708"/>
    <lineage>
        <taxon>Eukaryota</taxon>
        <taxon>Viridiplantae</taxon>
        <taxon>Streptophyta</taxon>
        <taxon>Embryophyta</taxon>
        <taxon>Tracheophyta</taxon>
        <taxon>Spermatophyta</taxon>
        <taxon>Magnoliopsida</taxon>
        <taxon>eudicotyledons</taxon>
        <taxon>Gunneridae</taxon>
        <taxon>Pentapetalae</taxon>
        <taxon>rosids</taxon>
        <taxon>malvids</taxon>
        <taxon>Brassicales</taxon>
        <taxon>Brassicaceae</taxon>
        <taxon>Brassiceae</taxon>
        <taxon>Brassica</taxon>
    </lineage>
</organism>
<dbReference type="Proteomes" id="UP000824890">
    <property type="component" value="Unassembled WGS sequence"/>
</dbReference>
<comment type="similarity">
    <text evidence="1">Belongs to the FLX family.</text>
</comment>
<evidence type="ECO:0000313" key="9">
    <source>
        <dbReference type="EMBL" id="KAH0875283.1"/>
    </source>
</evidence>
<accession>A0ABQ7Z522</accession>
<dbReference type="PANTHER" id="PTHR33405">
    <property type="entry name" value="PROTEIN FLX-LIKE 2"/>
    <property type="match status" value="1"/>
</dbReference>
<feature type="compositionally biased region" description="Low complexity" evidence="7">
    <location>
        <begin position="360"/>
        <end position="371"/>
    </location>
</feature>
<evidence type="ECO:0000256" key="4">
    <source>
        <dbReference type="ARBA" id="ARBA00023054"/>
    </source>
</evidence>
<sequence>MDGQGRHPPPHHLRHPIPIPIPVMPPPPSAQPPFPPFNNMLPPPQLMEQKLVTQHGEMQRLAIENQRLAATHGNLRQELAAAQHELQMLHSQIGSIKSEGEQRMSGLADKVAKMEAELRKSEALKMEMQEARGEARGLVVAREELMSKVHQLTQEIQKSRGEVQQVPALMSELDGLRQEYQQCRATYDYEKKFYNDHIESLQAMEKNYMSMAMEVQKLQAQLMNGRAGIETVLYSFIFPLISLFFYSIFISFTCQSNEGGAYGNNTNAENDASGHPNGTGYYDDAYGHQVREFLFATPFLARPGYVPQPAACTATAPNPAVHTAQYPYPGGSQPGYFPPRPGYYFPRGPPPGSYDPTRLPAGPQGGQFPPGSSNNTPYGSAATTGPRGNPSRR</sequence>
<reference evidence="9 10" key="1">
    <citation type="submission" date="2021-05" db="EMBL/GenBank/DDBJ databases">
        <title>Genome Assembly of Synthetic Allotetraploid Brassica napus Reveals Homoeologous Exchanges between Subgenomes.</title>
        <authorList>
            <person name="Davis J.T."/>
        </authorList>
    </citation>
    <scope>NUCLEOTIDE SEQUENCE [LARGE SCALE GENOMIC DNA]</scope>
    <source>
        <strain evidence="10">cv. Da-Ae</strain>
        <tissue evidence="9">Seedling</tissue>
    </source>
</reference>
<keyword evidence="4 6" id="KW-0175">Coiled coil</keyword>
<feature type="compositionally biased region" description="Polar residues" evidence="7">
    <location>
        <begin position="372"/>
        <end position="383"/>
    </location>
</feature>
<keyword evidence="2" id="KW-0217">Developmental protein</keyword>